<dbReference type="InterPro" id="IPR002173">
    <property type="entry name" value="Carboh/pur_kinase_PfkB_CS"/>
</dbReference>
<dbReference type="GO" id="GO:0006796">
    <property type="term" value="P:phosphate-containing compound metabolic process"/>
    <property type="evidence" value="ECO:0007669"/>
    <property type="project" value="UniProtKB-ARBA"/>
</dbReference>
<dbReference type="InterPro" id="IPR029056">
    <property type="entry name" value="Ribokinase-like"/>
</dbReference>
<dbReference type="RefSeq" id="WP_116669057.1">
    <property type="nucleotide sequence ID" value="NZ_CASEFK010000010.1"/>
</dbReference>
<dbReference type="GO" id="GO:0047590">
    <property type="term" value="F:5-dehydro-2-deoxygluconokinase activity"/>
    <property type="evidence" value="ECO:0007669"/>
    <property type="project" value="UniProtKB-EC"/>
</dbReference>
<organism evidence="6 7">
    <name type="scientific">Methanobrevibacter woesei</name>
    <dbReference type="NCBI Taxonomy" id="190976"/>
    <lineage>
        <taxon>Archaea</taxon>
        <taxon>Methanobacteriati</taxon>
        <taxon>Methanobacteriota</taxon>
        <taxon>Methanomada group</taxon>
        <taxon>Methanobacteria</taxon>
        <taxon>Methanobacteriales</taxon>
        <taxon>Methanobacteriaceae</taxon>
        <taxon>Methanobrevibacter</taxon>
    </lineage>
</organism>
<dbReference type="InterPro" id="IPR011611">
    <property type="entry name" value="PfkB_dom"/>
</dbReference>
<dbReference type="PRINTS" id="PR00990">
    <property type="entry name" value="RIBOKINASE"/>
</dbReference>
<feature type="domain" description="Carbohydrate kinase PfkB" evidence="5">
    <location>
        <begin position="15"/>
        <end position="308"/>
    </location>
</feature>
<dbReference type="CDD" id="cd01942">
    <property type="entry name" value="ribokinase_group_A"/>
    <property type="match status" value="1"/>
</dbReference>
<dbReference type="OrthoDB" id="26949at2157"/>
<accession>A0A2U1S9J7</accession>
<evidence type="ECO:0000256" key="3">
    <source>
        <dbReference type="ARBA" id="ARBA00022777"/>
    </source>
</evidence>
<sequence length="321" mass="35273">MKILNNDIDVDVIGFGALNVDKLHTVGSIAGKDEESFIKSQTDTPGGSAANTIIGLSRLGKKTSIIGKIGEDSDGDLIELNLAMNEVYTNNLIYSDNGNTGKVMGFVDDEGDRALYVDPGVNDEIKMGEINLMNINTCKIMHYTSFVGDSFKTQIELLEKLNDDIKLSFDPGMLYVEKGLNELAPILERTDILLINETELRLLYEDYYKAIDNVEEVSLKEIAVHVLDDGIETVVVKQGSKGVYAVNNDGEECFVEAFKSDVVDTTGAGDSFNSGFLFGMLNDYSLEKACIIGNWVASKSIQDYGMNAFPSLNQLEEFMDE</sequence>
<dbReference type="Gene3D" id="3.40.1190.20">
    <property type="match status" value="1"/>
</dbReference>
<evidence type="ECO:0000256" key="1">
    <source>
        <dbReference type="ARBA" id="ARBA00010688"/>
    </source>
</evidence>
<keyword evidence="7" id="KW-1185">Reference proteome</keyword>
<comment type="caution">
    <text evidence="6">The sequence shown here is derived from an EMBL/GenBank/DDBJ whole genome shotgun (WGS) entry which is preliminary data.</text>
</comment>
<dbReference type="PROSITE" id="PS00584">
    <property type="entry name" value="PFKB_KINASES_2"/>
    <property type="match status" value="1"/>
</dbReference>
<evidence type="ECO:0000259" key="5">
    <source>
        <dbReference type="Pfam" id="PF00294"/>
    </source>
</evidence>
<comment type="similarity">
    <text evidence="1 4">Belongs to the carbohydrate kinase PfkB family.</text>
</comment>
<evidence type="ECO:0000313" key="7">
    <source>
        <dbReference type="Proteomes" id="UP000245577"/>
    </source>
</evidence>
<keyword evidence="3 4" id="KW-0418">Kinase</keyword>
<dbReference type="EC" id="2.7.1.92" evidence="6"/>
<protein>
    <submittedName>
        <fullName evidence="6">5-dehydro-2-deoxygluconokinase</fullName>
        <ecNumber evidence="6">2.7.1.92</ecNumber>
    </submittedName>
</protein>
<gene>
    <name evidence="6" type="primary">iolC</name>
    <name evidence="6" type="ORF">MBBWO_02360</name>
</gene>
<keyword evidence="2 4" id="KW-0808">Transferase</keyword>
<dbReference type="PANTHER" id="PTHR10584:SF166">
    <property type="entry name" value="RIBOKINASE"/>
    <property type="match status" value="1"/>
</dbReference>
<evidence type="ECO:0000256" key="4">
    <source>
        <dbReference type="RuleBase" id="RU003704"/>
    </source>
</evidence>
<dbReference type="InterPro" id="IPR002139">
    <property type="entry name" value="Ribo/fructo_kinase"/>
</dbReference>
<dbReference type="Proteomes" id="UP000245577">
    <property type="component" value="Unassembled WGS sequence"/>
</dbReference>
<name>A0A2U1S9J7_9EURY</name>
<dbReference type="PANTHER" id="PTHR10584">
    <property type="entry name" value="SUGAR KINASE"/>
    <property type="match status" value="1"/>
</dbReference>
<reference evidence="6 7" key="1">
    <citation type="submission" date="2017-03" db="EMBL/GenBank/DDBJ databases">
        <title>Genome sequence of Methanobrevibacter wosei.</title>
        <authorList>
            <person name="Poehlein A."/>
            <person name="Seedorf H."/>
            <person name="Daniel R."/>
        </authorList>
    </citation>
    <scope>NUCLEOTIDE SEQUENCE [LARGE SCALE GENOMIC DNA]</scope>
    <source>
        <strain evidence="6 7">DSM 11979</strain>
    </source>
</reference>
<dbReference type="Pfam" id="PF00294">
    <property type="entry name" value="PfkB"/>
    <property type="match status" value="1"/>
</dbReference>
<dbReference type="SUPFAM" id="SSF53613">
    <property type="entry name" value="Ribokinase-like"/>
    <property type="match status" value="1"/>
</dbReference>
<dbReference type="EMBL" id="MZGU01000002">
    <property type="protein sequence ID" value="PWB87119.1"/>
    <property type="molecule type" value="Genomic_DNA"/>
</dbReference>
<proteinExistence type="inferred from homology"/>
<dbReference type="AlphaFoldDB" id="A0A2U1S9J7"/>
<evidence type="ECO:0000256" key="2">
    <source>
        <dbReference type="ARBA" id="ARBA00022679"/>
    </source>
</evidence>
<evidence type="ECO:0000313" key="6">
    <source>
        <dbReference type="EMBL" id="PWB87119.1"/>
    </source>
</evidence>